<evidence type="ECO:0000313" key="3">
    <source>
        <dbReference type="EMBL" id="KAH7264641.1"/>
    </source>
</evidence>
<dbReference type="AlphaFoldDB" id="A0A9P9KNA2"/>
<feature type="compositionally biased region" description="Low complexity" evidence="1">
    <location>
        <begin position="151"/>
        <end position="162"/>
    </location>
</feature>
<feature type="compositionally biased region" description="Gly residues" evidence="1">
    <location>
        <begin position="172"/>
        <end position="184"/>
    </location>
</feature>
<accession>A0A9P9KNA2</accession>
<proteinExistence type="predicted"/>
<keyword evidence="4" id="KW-1185">Reference proteome</keyword>
<dbReference type="EMBL" id="JAGTJS010000007">
    <property type="protein sequence ID" value="KAH7264641.1"/>
    <property type="molecule type" value="Genomic_DNA"/>
</dbReference>
<evidence type="ECO:0000256" key="2">
    <source>
        <dbReference type="SAM" id="SignalP"/>
    </source>
</evidence>
<gene>
    <name evidence="3" type="ORF">B0J15DRAFT_272616</name>
</gene>
<evidence type="ECO:0000256" key="1">
    <source>
        <dbReference type="SAM" id="MobiDB-lite"/>
    </source>
</evidence>
<sequence length="269" mass="27148">MQSTLLWGLLASSPLLADALGRSTTKTAVKTVFLPPRQTGTVKNIYASIITEEASKTEYLLACQTNFNSPYTCGGEFTGITVTYEKSMVDVSFNTTTYDCELGSAAVCATKTQSSGDAATTTLAPSESSAWMTPITVLEVQKKKTTKKKSTATAAPTAGSSSKHCKRKVHGSSGGDSSSGGSSGSSGSSSGSSGSSSGGSDSDASDGTSSGTKTGSGSSTSNDDDDTTTSQSSKSKNKNNDDGCSGASKLTGTWGLLGLALSGYIVANL</sequence>
<feature type="compositionally biased region" description="Low complexity" evidence="1">
    <location>
        <begin position="185"/>
        <end position="221"/>
    </location>
</feature>
<feature type="signal peptide" evidence="2">
    <location>
        <begin position="1"/>
        <end position="19"/>
    </location>
</feature>
<name>A0A9P9KNA2_FUSSL</name>
<dbReference type="Proteomes" id="UP000736672">
    <property type="component" value="Unassembled WGS sequence"/>
</dbReference>
<evidence type="ECO:0000313" key="4">
    <source>
        <dbReference type="Proteomes" id="UP000736672"/>
    </source>
</evidence>
<protein>
    <submittedName>
        <fullName evidence="3">Uncharacterized protein</fullName>
    </submittedName>
</protein>
<comment type="caution">
    <text evidence="3">The sequence shown here is derived from an EMBL/GenBank/DDBJ whole genome shotgun (WGS) entry which is preliminary data.</text>
</comment>
<organism evidence="3 4">
    <name type="scientific">Fusarium solani</name>
    <name type="common">Filamentous fungus</name>
    <dbReference type="NCBI Taxonomy" id="169388"/>
    <lineage>
        <taxon>Eukaryota</taxon>
        <taxon>Fungi</taxon>
        <taxon>Dikarya</taxon>
        <taxon>Ascomycota</taxon>
        <taxon>Pezizomycotina</taxon>
        <taxon>Sordariomycetes</taxon>
        <taxon>Hypocreomycetidae</taxon>
        <taxon>Hypocreales</taxon>
        <taxon>Nectriaceae</taxon>
        <taxon>Fusarium</taxon>
        <taxon>Fusarium solani species complex</taxon>
    </lineage>
</organism>
<reference evidence="3" key="1">
    <citation type="journal article" date="2021" name="Nat. Commun.">
        <title>Genetic determinants of endophytism in the Arabidopsis root mycobiome.</title>
        <authorList>
            <person name="Mesny F."/>
            <person name="Miyauchi S."/>
            <person name="Thiergart T."/>
            <person name="Pickel B."/>
            <person name="Atanasova L."/>
            <person name="Karlsson M."/>
            <person name="Huettel B."/>
            <person name="Barry K.W."/>
            <person name="Haridas S."/>
            <person name="Chen C."/>
            <person name="Bauer D."/>
            <person name="Andreopoulos W."/>
            <person name="Pangilinan J."/>
            <person name="LaButti K."/>
            <person name="Riley R."/>
            <person name="Lipzen A."/>
            <person name="Clum A."/>
            <person name="Drula E."/>
            <person name="Henrissat B."/>
            <person name="Kohler A."/>
            <person name="Grigoriev I.V."/>
            <person name="Martin F.M."/>
            <person name="Hacquard S."/>
        </authorList>
    </citation>
    <scope>NUCLEOTIDE SEQUENCE</scope>
    <source>
        <strain evidence="3">FSSC 5 MPI-SDFR-AT-0091</strain>
    </source>
</reference>
<feature type="region of interest" description="Disordered" evidence="1">
    <location>
        <begin position="141"/>
        <end position="251"/>
    </location>
</feature>
<dbReference type="OrthoDB" id="5146670at2759"/>
<keyword evidence="2" id="KW-0732">Signal</keyword>
<feature type="chain" id="PRO_5040284362" evidence="2">
    <location>
        <begin position="20"/>
        <end position="269"/>
    </location>
</feature>